<dbReference type="Gene3D" id="3.40.50.1390">
    <property type="entry name" value="Resolvase, N-terminal catalytic domain"/>
    <property type="match status" value="1"/>
</dbReference>
<organism evidence="3 4">
    <name type="scientific">Brevundimonas mediterranea</name>
    <dbReference type="NCBI Taxonomy" id="74329"/>
    <lineage>
        <taxon>Bacteria</taxon>
        <taxon>Pseudomonadati</taxon>
        <taxon>Pseudomonadota</taxon>
        <taxon>Alphaproteobacteria</taxon>
        <taxon>Caulobacterales</taxon>
        <taxon>Caulobacteraceae</taxon>
        <taxon>Brevundimonas</taxon>
    </lineage>
</organism>
<dbReference type="InterPro" id="IPR038109">
    <property type="entry name" value="DNA_bind_recomb_sf"/>
</dbReference>
<dbReference type="EMBL" id="UXHF01000003">
    <property type="protein sequence ID" value="VDC50492.1"/>
    <property type="molecule type" value="Genomic_DNA"/>
</dbReference>
<dbReference type="SUPFAM" id="SSF53041">
    <property type="entry name" value="Resolvase-like"/>
    <property type="match status" value="1"/>
</dbReference>
<dbReference type="PANTHER" id="PTHR30461:SF23">
    <property type="entry name" value="DNA RECOMBINASE-RELATED"/>
    <property type="match status" value="1"/>
</dbReference>
<sequence>MGHEARVRCAIYTRKSSEEGLSQSFNSLHAQREYCEAYIKSQGGEGWTIDRRRYDDGGFTGASMARPSLKRLLADIDAGSIDAVVVYKVDRLTRSLADFARILEALDKRDVAFVSVTQAFNTNSSMGRLTLNVLLSFAQFERDVTGERIRDKIAASKAKGMWMGGVVPLGYDAPDGSGDRRLRVNEVEASTVRLIFDRLIACRSFYDLQQQLAEEGIRSKAGQSRRGLTYPSMPFSRGALRHLLQNPIYLGLICHKGATYQGRHDAIVDQQTFDAVQALLRQRSATWKARAPDLKRAPLRGRVFDELGQSMRPTFARRKGRRYSYYVGPGPVLGMVGPNRTDLLRRVPCDVLEGIIRRRLGQLIDRDERAITIEELRQMVARIEIRSDCTHVVLALRALHDHRRDLDTVAAVEARLVSGDRVLVEGARPGHVRIVIPVRMKFSGGRTWIGKEQQEIDADAKVSKLRARKRLRLAHAALGPARPAFAAHRHVVRTAMMASADYDRFAWAFLAPDIQSAILNGRLSTSAIATLEKQTAIPLNWDVQRRLLGTTYAKGEGVVSAST</sequence>
<dbReference type="InterPro" id="IPR011109">
    <property type="entry name" value="DNA_bind_recombinase_dom"/>
</dbReference>
<name>A0A7Z9C606_9CAUL</name>
<feature type="domain" description="Resolvase/invertase-type recombinase catalytic" evidence="1">
    <location>
        <begin position="8"/>
        <end position="160"/>
    </location>
</feature>
<dbReference type="AlphaFoldDB" id="A0A7Z9C606"/>
<dbReference type="PROSITE" id="PS51737">
    <property type="entry name" value="RECOMBINASE_DNA_BIND"/>
    <property type="match status" value="1"/>
</dbReference>
<dbReference type="GO" id="GO:0000150">
    <property type="term" value="F:DNA strand exchange activity"/>
    <property type="evidence" value="ECO:0007669"/>
    <property type="project" value="InterPro"/>
</dbReference>
<accession>A0A7Z9C606</accession>
<dbReference type="InterPro" id="IPR036162">
    <property type="entry name" value="Resolvase-like_N_sf"/>
</dbReference>
<evidence type="ECO:0000259" key="2">
    <source>
        <dbReference type="PROSITE" id="PS51737"/>
    </source>
</evidence>
<evidence type="ECO:0000259" key="1">
    <source>
        <dbReference type="PROSITE" id="PS51736"/>
    </source>
</evidence>
<dbReference type="SMART" id="SM00857">
    <property type="entry name" value="Resolvase"/>
    <property type="match status" value="1"/>
</dbReference>
<comment type="caution">
    <text evidence="3">The sequence shown here is derived from an EMBL/GenBank/DDBJ whole genome shotgun (WGS) entry which is preliminary data.</text>
</comment>
<evidence type="ECO:0000313" key="3">
    <source>
        <dbReference type="EMBL" id="VDC50492.1"/>
    </source>
</evidence>
<dbReference type="Proteomes" id="UP000289220">
    <property type="component" value="Unassembled WGS sequence"/>
</dbReference>
<evidence type="ECO:0000313" key="4">
    <source>
        <dbReference type="Proteomes" id="UP000289220"/>
    </source>
</evidence>
<dbReference type="RefSeq" id="WP_196066298.1">
    <property type="nucleotide sequence ID" value="NZ_UXHF01000003.1"/>
</dbReference>
<dbReference type="PANTHER" id="PTHR30461">
    <property type="entry name" value="DNA-INVERTASE FROM LAMBDOID PROPHAGE"/>
    <property type="match status" value="1"/>
</dbReference>
<dbReference type="PROSITE" id="PS51736">
    <property type="entry name" value="RECOMBINASES_3"/>
    <property type="match status" value="1"/>
</dbReference>
<keyword evidence="4" id="KW-1185">Reference proteome</keyword>
<dbReference type="InterPro" id="IPR006119">
    <property type="entry name" value="Resolv_N"/>
</dbReference>
<dbReference type="Pfam" id="PF07508">
    <property type="entry name" value="Recombinase"/>
    <property type="match status" value="1"/>
</dbReference>
<dbReference type="CDD" id="cd03768">
    <property type="entry name" value="SR_ResInv"/>
    <property type="match status" value="1"/>
</dbReference>
<dbReference type="Gene3D" id="3.90.1750.20">
    <property type="entry name" value="Putative Large Serine Recombinase, Chain B, Domain 2"/>
    <property type="match status" value="1"/>
</dbReference>
<dbReference type="InterPro" id="IPR050639">
    <property type="entry name" value="SSR_resolvase"/>
</dbReference>
<reference evidence="3 4" key="1">
    <citation type="submission" date="2018-11" db="EMBL/GenBank/DDBJ databases">
        <authorList>
            <person name="Peiro R."/>
            <person name="Begona"/>
            <person name="Cbmso G."/>
            <person name="Lopez M."/>
            <person name="Gonzalez S."/>
            <person name="Sacristan E."/>
            <person name="Castillo E."/>
        </authorList>
    </citation>
    <scope>NUCLEOTIDE SEQUENCE [LARGE SCALE GENOMIC DNA]</scope>
    <source>
        <strain evidence="3">Brev_genome</strain>
    </source>
</reference>
<gene>
    <name evidence="3" type="primary">hin</name>
    <name evidence="3" type="ORF">BREV_BREV_00239</name>
</gene>
<dbReference type="GO" id="GO:0003677">
    <property type="term" value="F:DNA binding"/>
    <property type="evidence" value="ECO:0007669"/>
    <property type="project" value="InterPro"/>
</dbReference>
<feature type="domain" description="Recombinase" evidence="2">
    <location>
        <begin position="168"/>
        <end position="286"/>
    </location>
</feature>
<protein>
    <submittedName>
        <fullName evidence="3">DNA-invertase hin</fullName>
    </submittedName>
</protein>
<proteinExistence type="predicted"/>
<dbReference type="Pfam" id="PF00239">
    <property type="entry name" value="Resolvase"/>
    <property type="match status" value="1"/>
</dbReference>